<evidence type="ECO:0000313" key="2">
    <source>
        <dbReference type="Proteomes" id="UP000259762"/>
    </source>
</evidence>
<reference evidence="2" key="1">
    <citation type="submission" date="2018-06" db="EMBL/GenBank/DDBJ databases">
        <title>The Anaplasma ovis genome reveals a high proportion of pseudogenes.</title>
        <authorList>
            <person name="Liu Z."/>
            <person name="Peasley A.M."/>
            <person name="Yang J."/>
            <person name="Li Y."/>
            <person name="Guan G."/>
            <person name="Luo J."/>
            <person name="Yin H."/>
            <person name="Brayton K.A."/>
        </authorList>
    </citation>
    <scope>NUCLEOTIDE SEQUENCE [LARGE SCALE GENOMIC DNA]</scope>
    <source>
        <strain evidence="2">Haibei</strain>
    </source>
</reference>
<reference evidence="1 2" key="2">
    <citation type="journal article" date="2019" name="BMC Genomics">
        <title>The Anaplasma ovis genome reveals a high proportion of pseudogenes.</title>
        <authorList>
            <person name="Liu Z."/>
            <person name="Peasley A.M."/>
            <person name="Yang J."/>
            <person name="Li Y."/>
            <person name="Guan G."/>
            <person name="Luo J."/>
            <person name="Yin H."/>
            <person name="Brayton K.A."/>
        </authorList>
    </citation>
    <scope>NUCLEOTIDE SEQUENCE [LARGE SCALE GENOMIC DNA]</scope>
    <source>
        <strain evidence="1 2">Haibei</strain>
    </source>
</reference>
<dbReference type="KEGG" id="aoh:AOV_03415"/>
<gene>
    <name evidence="1" type="ORF">AOV_03415</name>
</gene>
<organism evidence="1 2">
    <name type="scientific">Anaplasma ovis str. Haibei</name>
    <dbReference type="NCBI Taxonomy" id="1248439"/>
    <lineage>
        <taxon>Bacteria</taxon>
        <taxon>Pseudomonadati</taxon>
        <taxon>Pseudomonadota</taxon>
        <taxon>Alphaproteobacteria</taxon>
        <taxon>Rickettsiales</taxon>
        <taxon>Anaplasmataceae</taxon>
        <taxon>Anaplasma</taxon>
    </lineage>
</organism>
<dbReference type="EMBL" id="CP015994">
    <property type="protein sequence ID" value="ASI47854.1"/>
    <property type="molecule type" value="Genomic_DNA"/>
</dbReference>
<protein>
    <submittedName>
        <fullName evidence="1">Uncharacterized protein</fullName>
    </submittedName>
</protein>
<dbReference type="AlphaFoldDB" id="A0A2Z2LEM7"/>
<evidence type="ECO:0000313" key="1">
    <source>
        <dbReference type="EMBL" id="ASI47854.1"/>
    </source>
</evidence>
<proteinExistence type="predicted"/>
<keyword evidence="2" id="KW-1185">Reference proteome</keyword>
<accession>A0A2Z2LEM7</accession>
<dbReference type="Proteomes" id="UP000259762">
    <property type="component" value="Chromosome"/>
</dbReference>
<sequence>MYFAERETGCEKACEVIIIYRLGMRCSGIICIGWHHGNIRSHNVELGLYSVGRNSTYLYTMQCDNLLYPEH</sequence>
<name>A0A2Z2LEM7_9RICK</name>